<evidence type="ECO:0000313" key="2">
    <source>
        <dbReference type="Proteomes" id="UP000550707"/>
    </source>
</evidence>
<protein>
    <submittedName>
        <fullName evidence="1">Uncharacterized protein</fullName>
    </submittedName>
</protein>
<dbReference type="AlphaFoldDB" id="A0A7J8GL28"/>
<sequence length="32" mass="3893">MISLMDRNSLPGMKTDFFLMKRRKKCYIRLKA</sequence>
<evidence type="ECO:0000313" key="1">
    <source>
        <dbReference type="EMBL" id="KAF6460568.1"/>
    </source>
</evidence>
<organism evidence="1 2">
    <name type="scientific">Molossus molossus</name>
    <name type="common">Pallas' mastiff bat</name>
    <name type="synonym">Vespertilio molossus</name>
    <dbReference type="NCBI Taxonomy" id="27622"/>
    <lineage>
        <taxon>Eukaryota</taxon>
        <taxon>Metazoa</taxon>
        <taxon>Chordata</taxon>
        <taxon>Craniata</taxon>
        <taxon>Vertebrata</taxon>
        <taxon>Euteleostomi</taxon>
        <taxon>Mammalia</taxon>
        <taxon>Eutheria</taxon>
        <taxon>Laurasiatheria</taxon>
        <taxon>Chiroptera</taxon>
        <taxon>Yangochiroptera</taxon>
        <taxon>Molossidae</taxon>
        <taxon>Molossus</taxon>
    </lineage>
</organism>
<keyword evidence="2" id="KW-1185">Reference proteome</keyword>
<reference evidence="1 2" key="1">
    <citation type="journal article" date="2020" name="Nature">
        <title>Six reference-quality genomes reveal evolution of bat adaptations.</title>
        <authorList>
            <person name="Jebb D."/>
            <person name="Huang Z."/>
            <person name="Pippel M."/>
            <person name="Hughes G.M."/>
            <person name="Lavrichenko K."/>
            <person name="Devanna P."/>
            <person name="Winkler S."/>
            <person name="Jermiin L.S."/>
            <person name="Skirmuntt E.C."/>
            <person name="Katzourakis A."/>
            <person name="Burkitt-Gray L."/>
            <person name="Ray D.A."/>
            <person name="Sullivan K.A.M."/>
            <person name="Roscito J.G."/>
            <person name="Kirilenko B.M."/>
            <person name="Davalos L.M."/>
            <person name="Corthals A.P."/>
            <person name="Power M.L."/>
            <person name="Jones G."/>
            <person name="Ransome R.D."/>
            <person name="Dechmann D.K.N."/>
            <person name="Locatelli A.G."/>
            <person name="Puechmaille S.J."/>
            <person name="Fedrigo O."/>
            <person name="Jarvis E.D."/>
            <person name="Hiller M."/>
            <person name="Vernes S.C."/>
            <person name="Myers E.W."/>
            <person name="Teeling E.C."/>
        </authorList>
    </citation>
    <scope>NUCLEOTIDE SEQUENCE [LARGE SCALE GENOMIC DNA]</scope>
    <source>
        <strain evidence="1">MMolMol1</strain>
        <tissue evidence="1">Muscle</tissue>
    </source>
</reference>
<name>A0A7J8GL28_MOLMO</name>
<proteinExistence type="predicted"/>
<comment type="caution">
    <text evidence="1">The sequence shown here is derived from an EMBL/GenBank/DDBJ whole genome shotgun (WGS) entry which is preliminary data.</text>
</comment>
<dbReference type="EMBL" id="JACASF010000009">
    <property type="protein sequence ID" value="KAF6460568.1"/>
    <property type="molecule type" value="Genomic_DNA"/>
</dbReference>
<dbReference type="Proteomes" id="UP000550707">
    <property type="component" value="Unassembled WGS sequence"/>
</dbReference>
<accession>A0A7J8GL28</accession>
<gene>
    <name evidence="1" type="ORF">HJG59_011481</name>
</gene>